<keyword evidence="2" id="KW-1185">Reference proteome</keyword>
<dbReference type="AlphaFoldDB" id="A0A8T1M741"/>
<evidence type="ECO:0000313" key="2">
    <source>
        <dbReference type="Proteomes" id="UP000286415"/>
    </source>
</evidence>
<reference evidence="1 2" key="2">
    <citation type="journal article" date="2021" name="Genomics">
        <title>High-quality reference genome for Clonorchis sinensis.</title>
        <authorList>
            <person name="Young N.D."/>
            <person name="Stroehlein A.J."/>
            <person name="Kinkar L."/>
            <person name="Wang T."/>
            <person name="Sohn W.M."/>
            <person name="Chang B.C.H."/>
            <person name="Kaur P."/>
            <person name="Weisz D."/>
            <person name="Dudchenko O."/>
            <person name="Aiden E.L."/>
            <person name="Korhonen P.K."/>
            <person name="Gasser R.B."/>
        </authorList>
    </citation>
    <scope>NUCLEOTIDE SEQUENCE [LARGE SCALE GENOMIC DNA]</scope>
    <source>
        <strain evidence="1">Cs-k2</strain>
    </source>
</reference>
<evidence type="ECO:0000313" key="1">
    <source>
        <dbReference type="EMBL" id="KAG5444646.1"/>
    </source>
</evidence>
<protein>
    <submittedName>
        <fullName evidence="1">Uncharacterized protein</fullName>
    </submittedName>
</protein>
<comment type="caution">
    <text evidence="1">The sequence shown here is derived from an EMBL/GenBank/DDBJ whole genome shotgun (WGS) entry which is preliminary data.</text>
</comment>
<dbReference type="Proteomes" id="UP000286415">
    <property type="component" value="Unassembled WGS sequence"/>
</dbReference>
<feature type="non-terminal residue" evidence="1">
    <location>
        <position position="118"/>
    </location>
</feature>
<reference evidence="1 2" key="1">
    <citation type="journal article" date="2018" name="Biotechnol. Adv.">
        <title>Improved genomic resources and new bioinformatic workflow for the carcinogenic parasite Clonorchis sinensis: Biotechnological implications.</title>
        <authorList>
            <person name="Wang D."/>
            <person name="Korhonen P.K."/>
            <person name="Gasser R.B."/>
            <person name="Young N.D."/>
        </authorList>
    </citation>
    <scope>NUCLEOTIDE SEQUENCE [LARGE SCALE GENOMIC DNA]</scope>
    <source>
        <strain evidence="1">Cs-k2</strain>
    </source>
</reference>
<gene>
    <name evidence="1" type="ORF">CSKR_203055</name>
</gene>
<accession>A0A8T1M741</accession>
<dbReference type="EMBL" id="NIRI02000056">
    <property type="protein sequence ID" value="KAG5444646.1"/>
    <property type="molecule type" value="Genomic_DNA"/>
</dbReference>
<sequence>MTVFQGPVGDALPNLRLANRRRARDGGSQESRGVPRERWGRQQFFRVTHVQNLFLSLFFSPSKVNINFPRCISEQMFIKSVPLLLLGEIAHEWICLVDGIHLLILAGSQENADSEYFQ</sequence>
<organism evidence="1 2">
    <name type="scientific">Clonorchis sinensis</name>
    <name type="common">Chinese liver fluke</name>
    <dbReference type="NCBI Taxonomy" id="79923"/>
    <lineage>
        <taxon>Eukaryota</taxon>
        <taxon>Metazoa</taxon>
        <taxon>Spiralia</taxon>
        <taxon>Lophotrochozoa</taxon>
        <taxon>Platyhelminthes</taxon>
        <taxon>Trematoda</taxon>
        <taxon>Digenea</taxon>
        <taxon>Opisthorchiida</taxon>
        <taxon>Opisthorchiata</taxon>
        <taxon>Opisthorchiidae</taxon>
        <taxon>Clonorchis</taxon>
    </lineage>
</organism>
<name>A0A8T1M741_CLOSI</name>
<proteinExistence type="predicted"/>